<evidence type="ECO:0000256" key="2">
    <source>
        <dbReference type="SAM" id="Phobius"/>
    </source>
</evidence>
<accession>A0A9X2P6K2</accession>
<comment type="caution">
    <text evidence="3">The sequence shown here is derived from an EMBL/GenBank/DDBJ whole genome shotgun (WGS) entry which is preliminary data.</text>
</comment>
<feature type="transmembrane region" description="Helical" evidence="2">
    <location>
        <begin position="44"/>
        <end position="68"/>
    </location>
</feature>
<reference evidence="3" key="1">
    <citation type="submission" date="2022-08" db="EMBL/GenBank/DDBJ databases">
        <authorList>
            <person name="Zhang D."/>
        </authorList>
    </citation>
    <scope>NUCLEOTIDE SEQUENCE</scope>
    <source>
        <strain evidence="3">XJ19-11</strain>
    </source>
</reference>
<keyword evidence="2" id="KW-0812">Transmembrane</keyword>
<feature type="compositionally biased region" description="Polar residues" evidence="1">
    <location>
        <begin position="124"/>
        <end position="139"/>
    </location>
</feature>
<name>A0A9X2P6K2_9BACT</name>
<dbReference type="Proteomes" id="UP001142175">
    <property type="component" value="Unassembled WGS sequence"/>
</dbReference>
<sequence>MREQFDKKLVNKIKSSLSEKEEIFDASEWDKFSKIYFKKEAKPMLFWIKWASGIAATILLGITLNSLFTPIQQTTNQTPNLITLKEEDKPEEKNTAISEEIHSPIDLPDTDQSKNKDLNEDFGQKNNTSNKAPHLSKTTATKKDALEEDTYLAEKTKSTLLPDQKPAGNSNFLNTPKTSSELIGKSESEQMTQEEAIVQIEEWKSEKAIALEENEVEKNSFGKEPIKLGVLVAPQTISNSTQSINMGAGLMSEFSISKKLKFDVGLAYARQNISPNSNSSPMLASNPNAMENFDMKIASFTGNVINSSRELSFGQLEIPLNLKYKVFEKKESDLYLISGVSNMVYLNQQDVTTFSTANIATTNFANSQQAVETITQTLEPDSQESGIDTGRMLNFGVGFEQNLKNGTFLSIEPFYKIALGNQTFTNQQFSIGGINLRMNFQLKNKKNNND</sequence>
<feature type="region of interest" description="Disordered" evidence="1">
    <location>
        <begin position="79"/>
        <end position="143"/>
    </location>
</feature>
<organism evidence="3 4">
    <name type="scientific">Aquiflexum gelatinilyticum</name>
    <dbReference type="NCBI Taxonomy" id="2961943"/>
    <lineage>
        <taxon>Bacteria</taxon>
        <taxon>Pseudomonadati</taxon>
        <taxon>Bacteroidota</taxon>
        <taxon>Cytophagia</taxon>
        <taxon>Cytophagales</taxon>
        <taxon>Cyclobacteriaceae</taxon>
        <taxon>Aquiflexum</taxon>
    </lineage>
</organism>
<feature type="compositionally biased region" description="Polar residues" evidence="1">
    <location>
        <begin position="167"/>
        <end position="181"/>
    </location>
</feature>
<evidence type="ECO:0000256" key="1">
    <source>
        <dbReference type="SAM" id="MobiDB-lite"/>
    </source>
</evidence>
<evidence type="ECO:0008006" key="5">
    <source>
        <dbReference type="Google" id="ProtNLM"/>
    </source>
</evidence>
<keyword evidence="4" id="KW-1185">Reference proteome</keyword>
<dbReference type="EMBL" id="JANSUY010000024">
    <property type="protein sequence ID" value="MCR9017096.1"/>
    <property type="molecule type" value="Genomic_DNA"/>
</dbReference>
<evidence type="ECO:0000313" key="3">
    <source>
        <dbReference type="EMBL" id="MCR9017096.1"/>
    </source>
</evidence>
<feature type="compositionally biased region" description="Basic and acidic residues" evidence="1">
    <location>
        <begin position="111"/>
        <end position="123"/>
    </location>
</feature>
<protein>
    <recommendedName>
        <fullName evidence="5">Outer membrane protein beta-barrel domain-containing protein</fullName>
    </recommendedName>
</protein>
<feature type="region of interest" description="Disordered" evidence="1">
    <location>
        <begin position="157"/>
        <end position="190"/>
    </location>
</feature>
<keyword evidence="2" id="KW-1133">Transmembrane helix</keyword>
<dbReference type="AlphaFoldDB" id="A0A9X2P6K2"/>
<gene>
    <name evidence="3" type="ORF">NU887_18825</name>
</gene>
<feature type="compositionally biased region" description="Basic and acidic residues" evidence="1">
    <location>
        <begin position="84"/>
        <end position="103"/>
    </location>
</feature>
<dbReference type="RefSeq" id="WP_258424940.1">
    <property type="nucleotide sequence ID" value="NZ_JANSUY010000024.1"/>
</dbReference>
<evidence type="ECO:0000313" key="4">
    <source>
        <dbReference type="Proteomes" id="UP001142175"/>
    </source>
</evidence>
<keyword evidence="2" id="KW-0472">Membrane</keyword>
<proteinExistence type="predicted"/>